<dbReference type="InterPro" id="IPR005064">
    <property type="entry name" value="BUG"/>
</dbReference>
<dbReference type="PIRSF" id="PIRSF017082">
    <property type="entry name" value="YflP"/>
    <property type="match status" value="1"/>
</dbReference>
<dbReference type="Gene3D" id="3.40.190.10">
    <property type="entry name" value="Periplasmic binding protein-like II"/>
    <property type="match status" value="1"/>
</dbReference>
<feature type="signal peptide" evidence="2">
    <location>
        <begin position="1"/>
        <end position="26"/>
    </location>
</feature>
<organism evidence="3 4">
    <name type="scientific">Ramlibacter agri</name>
    <dbReference type="NCBI Taxonomy" id="2728837"/>
    <lineage>
        <taxon>Bacteria</taxon>
        <taxon>Pseudomonadati</taxon>
        <taxon>Pseudomonadota</taxon>
        <taxon>Betaproteobacteria</taxon>
        <taxon>Burkholderiales</taxon>
        <taxon>Comamonadaceae</taxon>
        <taxon>Ramlibacter</taxon>
    </lineage>
</organism>
<evidence type="ECO:0000256" key="2">
    <source>
        <dbReference type="SAM" id="SignalP"/>
    </source>
</evidence>
<reference evidence="3 4" key="1">
    <citation type="submission" date="2020-04" db="EMBL/GenBank/DDBJ databases">
        <title>Ramlibacter sp. G-1-2-2 isolated from soil.</title>
        <authorList>
            <person name="Dahal R.H."/>
        </authorList>
    </citation>
    <scope>NUCLEOTIDE SEQUENCE [LARGE SCALE GENOMIC DNA]</scope>
    <source>
        <strain evidence="3 4">G-1-2-2</strain>
    </source>
</reference>
<accession>A0A848H8T2</accession>
<dbReference type="Gene3D" id="3.40.190.150">
    <property type="entry name" value="Bordetella uptake gene, domain 1"/>
    <property type="match status" value="1"/>
</dbReference>
<keyword evidence="2" id="KW-0732">Signal</keyword>
<dbReference type="EMBL" id="JABBFX010000003">
    <property type="protein sequence ID" value="NML47185.1"/>
    <property type="molecule type" value="Genomic_DNA"/>
</dbReference>
<dbReference type="InterPro" id="IPR042100">
    <property type="entry name" value="Bug_dom1"/>
</dbReference>
<evidence type="ECO:0000313" key="3">
    <source>
        <dbReference type="EMBL" id="NML47185.1"/>
    </source>
</evidence>
<dbReference type="AlphaFoldDB" id="A0A848H8T2"/>
<name>A0A848H8T2_9BURK</name>
<keyword evidence="4" id="KW-1185">Reference proteome</keyword>
<protein>
    <submittedName>
        <fullName evidence="3">Tripartite tricarboxylate transporter substrate binding protein</fullName>
    </submittedName>
</protein>
<dbReference type="Proteomes" id="UP000541185">
    <property type="component" value="Unassembled WGS sequence"/>
</dbReference>
<comment type="caution">
    <text evidence="3">The sequence shown here is derived from an EMBL/GenBank/DDBJ whole genome shotgun (WGS) entry which is preliminary data.</text>
</comment>
<dbReference type="SUPFAM" id="SSF53850">
    <property type="entry name" value="Periplasmic binding protein-like II"/>
    <property type="match status" value="1"/>
</dbReference>
<sequence length="326" mass="33795">MKLSRRRLLAAAAIPAFTVLPRLARAQGFPERTLRLVVGYAPGTAPDVLARLLAQRMGELLKQQVVVDNKAGAGGQIAAQMVAKAAPDGYTLLLGEVGSISIAPAAFSKLAYDPPRELAGISEVAQVDFLLTVPANAHYQTVAEFAAAMRAKPGKVNFGTFGAGTSGHFGAELLGEAAGFKVEPVHYRSTGDAISAILAGDVAAVFASTALGAAQIKGGKMRALATTAPQRSPLLPQVPTMAEAGYPKIDISSWFALMAPQGTPAAVLDMLNRQAAAAVQSPDTKARLVEAGFSVAGTSRADTDRMLRSEASRWAAVVKASGFRGD</sequence>
<dbReference type="RefSeq" id="WP_169421474.1">
    <property type="nucleotide sequence ID" value="NZ_JABBFX010000003.1"/>
</dbReference>
<gene>
    <name evidence="3" type="ORF">HHL11_25790</name>
</gene>
<feature type="chain" id="PRO_5032437526" evidence="2">
    <location>
        <begin position="27"/>
        <end position="326"/>
    </location>
</feature>
<comment type="similarity">
    <text evidence="1">Belongs to the UPF0065 (bug) family.</text>
</comment>
<proteinExistence type="inferred from homology"/>
<dbReference type="PANTHER" id="PTHR42928:SF5">
    <property type="entry name" value="BLR1237 PROTEIN"/>
    <property type="match status" value="1"/>
</dbReference>
<evidence type="ECO:0000313" key="4">
    <source>
        <dbReference type="Proteomes" id="UP000541185"/>
    </source>
</evidence>
<dbReference type="Pfam" id="PF03401">
    <property type="entry name" value="TctC"/>
    <property type="match status" value="1"/>
</dbReference>
<dbReference type="PANTHER" id="PTHR42928">
    <property type="entry name" value="TRICARBOXYLATE-BINDING PROTEIN"/>
    <property type="match status" value="1"/>
</dbReference>
<evidence type="ECO:0000256" key="1">
    <source>
        <dbReference type="ARBA" id="ARBA00006987"/>
    </source>
</evidence>